<evidence type="ECO:0000313" key="3">
    <source>
        <dbReference type="Proteomes" id="UP000178129"/>
    </source>
</evidence>
<sequence length="234" mass="26940">MAHEEYVISPVTVDDIPGMTEVYLSSFASDPFSAYTFPRDKITEEEMNRWLTKRFTRMLDRREMHTLKIIDTSTPTNTQVAFFRYATPHELTSSEKAARESEKQERAEVIKRTGRDPTWPLGANVEICDGKFGGLDRMREKFVDEKEMYVAHLLCVSPSHQRLGLGSRLLEHVLDQADRENRKCYIEATSAGHPVYFKLGFRDVDVLKLDLKPWGGDFVAISRLMIRDPPQPIV</sequence>
<dbReference type="EMBL" id="FJUW01000004">
    <property type="protein sequence ID" value="CZS90328.1"/>
    <property type="molecule type" value="Genomic_DNA"/>
</dbReference>
<evidence type="ECO:0000259" key="1">
    <source>
        <dbReference type="PROSITE" id="PS51186"/>
    </source>
</evidence>
<dbReference type="InParanoid" id="A0A1E1JWU7"/>
<dbReference type="SUPFAM" id="SSF55729">
    <property type="entry name" value="Acyl-CoA N-acyltransferases (Nat)"/>
    <property type="match status" value="1"/>
</dbReference>
<comment type="caution">
    <text evidence="2">The sequence shown here is derived from an EMBL/GenBank/DDBJ whole genome shotgun (WGS) entry which is preliminary data.</text>
</comment>
<dbReference type="CDD" id="cd04301">
    <property type="entry name" value="NAT_SF"/>
    <property type="match status" value="1"/>
</dbReference>
<dbReference type="Pfam" id="PF13673">
    <property type="entry name" value="Acetyltransf_10"/>
    <property type="match status" value="1"/>
</dbReference>
<dbReference type="PROSITE" id="PS51186">
    <property type="entry name" value="GNAT"/>
    <property type="match status" value="1"/>
</dbReference>
<organism evidence="2 3">
    <name type="scientific">Rhynchosporium graminicola</name>
    <dbReference type="NCBI Taxonomy" id="2792576"/>
    <lineage>
        <taxon>Eukaryota</taxon>
        <taxon>Fungi</taxon>
        <taxon>Dikarya</taxon>
        <taxon>Ascomycota</taxon>
        <taxon>Pezizomycotina</taxon>
        <taxon>Leotiomycetes</taxon>
        <taxon>Helotiales</taxon>
        <taxon>Ploettnerulaceae</taxon>
        <taxon>Rhynchosporium</taxon>
    </lineage>
</organism>
<gene>
    <name evidence="2" type="ORF">RCO7_08584</name>
</gene>
<proteinExistence type="predicted"/>
<dbReference type="PANTHER" id="PTHR42791">
    <property type="entry name" value="GNAT FAMILY ACETYLTRANSFERASE"/>
    <property type="match status" value="1"/>
</dbReference>
<dbReference type="Proteomes" id="UP000178129">
    <property type="component" value="Unassembled WGS sequence"/>
</dbReference>
<dbReference type="STRING" id="914237.A0A1E1JWU7"/>
<dbReference type="InterPro" id="IPR016181">
    <property type="entry name" value="Acyl_CoA_acyltransferase"/>
</dbReference>
<keyword evidence="3" id="KW-1185">Reference proteome</keyword>
<reference evidence="3" key="1">
    <citation type="submission" date="2016-03" db="EMBL/GenBank/DDBJ databases">
        <authorList>
            <person name="Ploux O."/>
        </authorList>
    </citation>
    <scope>NUCLEOTIDE SEQUENCE [LARGE SCALE GENOMIC DNA]</scope>
    <source>
        <strain evidence="3">UK7</strain>
    </source>
</reference>
<protein>
    <recommendedName>
        <fullName evidence="1">N-acetyltransferase domain-containing protein</fullName>
    </recommendedName>
</protein>
<accession>A0A1E1JWU7</accession>
<evidence type="ECO:0000313" key="2">
    <source>
        <dbReference type="EMBL" id="CZS90328.1"/>
    </source>
</evidence>
<dbReference type="InterPro" id="IPR000182">
    <property type="entry name" value="GNAT_dom"/>
</dbReference>
<feature type="domain" description="N-acetyltransferase" evidence="1">
    <location>
        <begin position="81"/>
        <end position="230"/>
    </location>
</feature>
<dbReference type="PANTHER" id="PTHR42791:SF2">
    <property type="entry name" value="N-ACETYLTRANSFERASE DOMAIN-CONTAINING PROTEIN"/>
    <property type="match status" value="1"/>
</dbReference>
<dbReference type="Gene3D" id="3.40.630.30">
    <property type="match status" value="1"/>
</dbReference>
<name>A0A1E1JWU7_9HELO</name>
<dbReference type="AlphaFoldDB" id="A0A1E1JWU7"/>
<dbReference type="GO" id="GO:0016747">
    <property type="term" value="F:acyltransferase activity, transferring groups other than amino-acyl groups"/>
    <property type="evidence" value="ECO:0007669"/>
    <property type="project" value="InterPro"/>
</dbReference>
<dbReference type="InterPro" id="IPR052523">
    <property type="entry name" value="Trichothecene_AcTrans"/>
</dbReference>